<dbReference type="AlphaFoldDB" id="A0A067P9L6"/>
<dbReference type="STRING" id="933084.A0A067P9L6"/>
<dbReference type="EMBL" id="KL197746">
    <property type="protein sequence ID" value="KDQ51618.1"/>
    <property type="molecule type" value="Genomic_DNA"/>
</dbReference>
<dbReference type="Gene3D" id="3.40.50.12780">
    <property type="entry name" value="N-terminal domain of ligase-like"/>
    <property type="match status" value="1"/>
</dbReference>
<reference evidence="2" key="1">
    <citation type="journal article" date="2014" name="Proc. Natl. Acad. Sci. U.S.A.">
        <title>Extensive sampling of basidiomycete genomes demonstrates inadequacy of the white-rot/brown-rot paradigm for wood decay fungi.</title>
        <authorList>
            <person name="Riley R."/>
            <person name="Salamov A.A."/>
            <person name="Brown D.W."/>
            <person name="Nagy L.G."/>
            <person name="Floudas D."/>
            <person name="Held B.W."/>
            <person name="Levasseur A."/>
            <person name="Lombard V."/>
            <person name="Morin E."/>
            <person name="Otillar R."/>
            <person name="Lindquist E.A."/>
            <person name="Sun H."/>
            <person name="LaButti K.M."/>
            <person name="Schmutz J."/>
            <person name="Jabbour D."/>
            <person name="Luo H."/>
            <person name="Baker S.E."/>
            <person name="Pisabarro A.G."/>
            <person name="Walton J.D."/>
            <person name="Blanchette R.A."/>
            <person name="Henrissat B."/>
            <person name="Martin F."/>
            <person name="Cullen D."/>
            <person name="Hibbett D.S."/>
            <person name="Grigoriev I.V."/>
        </authorList>
    </citation>
    <scope>NUCLEOTIDE SEQUENCE [LARGE SCALE GENOMIC DNA]</scope>
    <source>
        <strain evidence="2">MUCL 33604</strain>
    </source>
</reference>
<sequence length="230" mass="25291">MMAKYVFDAHLEDTFARMAEIGGLQATLSGYLATALPSPSSSPHPSTPLYFVTGEQHILTLFPSLTHFIRIGEHRLRQHDLTPLCWGVSLNLSTSRLGIDITITSEVGNAPSSIPSVTEIKPGSATLAFFGVEPVILNHTTGKDRLQRPQLAPQSFQEAFPGVFYTAESTARDEHVYIRVKGRVNDVIDVTTHQCSALDCWDRSSYTRASQTAGVTTPDYLARQDMPSLR</sequence>
<dbReference type="InParanoid" id="A0A067P9L6"/>
<dbReference type="InterPro" id="IPR042099">
    <property type="entry name" value="ANL_N_sf"/>
</dbReference>
<protein>
    <submittedName>
        <fullName evidence="1">Uncharacterized protein</fullName>
    </submittedName>
</protein>
<organism evidence="1 2">
    <name type="scientific">Jaapia argillacea MUCL 33604</name>
    <dbReference type="NCBI Taxonomy" id="933084"/>
    <lineage>
        <taxon>Eukaryota</taxon>
        <taxon>Fungi</taxon>
        <taxon>Dikarya</taxon>
        <taxon>Basidiomycota</taxon>
        <taxon>Agaricomycotina</taxon>
        <taxon>Agaricomycetes</taxon>
        <taxon>Agaricomycetidae</taxon>
        <taxon>Jaapiales</taxon>
        <taxon>Jaapiaceae</taxon>
        <taxon>Jaapia</taxon>
    </lineage>
</organism>
<proteinExistence type="predicted"/>
<keyword evidence="2" id="KW-1185">Reference proteome</keyword>
<accession>A0A067P9L6</accession>
<dbReference type="HOGENOM" id="CLU_1204934_0_0_1"/>
<gene>
    <name evidence="1" type="ORF">JAAARDRAFT_210935</name>
</gene>
<evidence type="ECO:0000313" key="1">
    <source>
        <dbReference type="EMBL" id="KDQ51618.1"/>
    </source>
</evidence>
<dbReference type="Proteomes" id="UP000027265">
    <property type="component" value="Unassembled WGS sequence"/>
</dbReference>
<name>A0A067P9L6_9AGAM</name>
<evidence type="ECO:0000313" key="2">
    <source>
        <dbReference type="Proteomes" id="UP000027265"/>
    </source>
</evidence>